<dbReference type="Gene3D" id="3.90.580.10">
    <property type="entry name" value="Zinc finger, CHC2-type domain"/>
    <property type="match status" value="1"/>
</dbReference>
<evidence type="ECO:0000313" key="6">
    <source>
        <dbReference type="EMBL" id="SHN53997.1"/>
    </source>
</evidence>
<dbReference type="Pfam" id="PF01807">
    <property type="entry name" value="Zn_ribbon_DnaG"/>
    <property type="match status" value="1"/>
</dbReference>
<evidence type="ECO:0000259" key="5">
    <source>
        <dbReference type="SMART" id="SM00400"/>
    </source>
</evidence>
<evidence type="ECO:0000256" key="3">
    <source>
        <dbReference type="ARBA" id="ARBA00022833"/>
    </source>
</evidence>
<dbReference type="InterPro" id="IPR002694">
    <property type="entry name" value="Znf_CHC2"/>
</dbReference>
<dbReference type="SUPFAM" id="SSF57783">
    <property type="entry name" value="Zinc beta-ribbon"/>
    <property type="match status" value="1"/>
</dbReference>
<evidence type="ECO:0000256" key="1">
    <source>
        <dbReference type="ARBA" id="ARBA00022723"/>
    </source>
</evidence>
<evidence type="ECO:0000313" key="7">
    <source>
        <dbReference type="Proteomes" id="UP000184097"/>
    </source>
</evidence>
<dbReference type="RefSeq" id="WP_072701724.1">
    <property type="nucleotide sequence ID" value="NZ_FRDH01000004.1"/>
</dbReference>
<dbReference type="AlphaFoldDB" id="A0A1M7S5U3"/>
<dbReference type="Proteomes" id="UP000184097">
    <property type="component" value="Unassembled WGS sequence"/>
</dbReference>
<dbReference type="GO" id="GO:0003899">
    <property type="term" value="F:DNA-directed RNA polymerase activity"/>
    <property type="evidence" value="ECO:0007669"/>
    <property type="project" value="InterPro"/>
</dbReference>
<protein>
    <submittedName>
        <fullName evidence="6">CHC2 zinc finger</fullName>
    </submittedName>
</protein>
<dbReference type="GO" id="GO:0005737">
    <property type="term" value="C:cytoplasm"/>
    <property type="evidence" value="ECO:0007669"/>
    <property type="project" value="TreeGrafter"/>
</dbReference>
<dbReference type="PANTHER" id="PTHR30313">
    <property type="entry name" value="DNA PRIMASE"/>
    <property type="match status" value="1"/>
</dbReference>
<dbReference type="GO" id="GO:0006269">
    <property type="term" value="P:DNA replication, synthesis of primer"/>
    <property type="evidence" value="ECO:0007669"/>
    <property type="project" value="TreeGrafter"/>
</dbReference>
<organism evidence="6 7">
    <name type="scientific">Butyrivibrio hungatei DSM 14810</name>
    <dbReference type="NCBI Taxonomy" id="1121132"/>
    <lineage>
        <taxon>Bacteria</taxon>
        <taxon>Bacillati</taxon>
        <taxon>Bacillota</taxon>
        <taxon>Clostridia</taxon>
        <taxon>Lachnospirales</taxon>
        <taxon>Lachnospiraceae</taxon>
        <taxon>Butyrivibrio</taxon>
    </lineage>
</organism>
<sequence>MSPFDVVRENVTARQVAEYYGLKVNRNGMACCPFHDDRTPSMKIDKRYYCFGCLAKGDAVDYVARMFGLRPKAAAEKICADLGLAYDRDRRGSPPRAKPVKTKKTDEQLFKEAEKYVFFVLCDYHDKLLKWKIEYAPKSPDEEFHPYFVEALQEIDHVEYLLDTLLDGDISDRAFLLSNYGRKVQEIEKRLRRINEHTAGSDRECHEGGKRNGKESEWCR</sequence>
<dbReference type="EMBL" id="FRDH01000004">
    <property type="protein sequence ID" value="SHN53997.1"/>
    <property type="molecule type" value="Genomic_DNA"/>
</dbReference>
<feature type="region of interest" description="Disordered" evidence="4">
    <location>
        <begin position="200"/>
        <end position="220"/>
    </location>
</feature>
<evidence type="ECO:0000256" key="4">
    <source>
        <dbReference type="SAM" id="MobiDB-lite"/>
    </source>
</evidence>
<keyword evidence="1" id="KW-0479">Metal-binding</keyword>
<keyword evidence="3" id="KW-0862">Zinc</keyword>
<name>A0A1M7S5U3_9FIRM</name>
<accession>A0A1M7S5U3</accession>
<gene>
    <name evidence="6" type="ORF">SAMN02745247_01131</name>
</gene>
<proteinExistence type="predicted"/>
<dbReference type="PANTHER" id="PTHR30313:SF2">
    <property type="entry name" value="DNA PRIMASE"/>
    <property type="match status" value="1"/>
</dbReference>
<dbReference type="InterPro" id="IPR050219">
    <property type="entry name" value="DnaG_primase"/>
</dbReference>
<feature type="domain" description="Zinc finger CHC2-type" evidence="5">
    <location>
        <begin position="29"/>
        <end position="79"/>
    </location>
</feature>
<reference evidence="6 7" key="1">
    <citation type="submission" date="2016-12" db="EMBL/GenBank/DDBJ databases">
        <authorList>
            <person name="Song W.-J."/>
            <person name="Kurnit D.M."/>
        </authorList>
    </citation>
    <scope>NUCLEOTIDE SEQUENCE [LARGE SCALE GENOMIC DNA]</scope>
    <source>
        <strain evidence="6 7">DSM 14810</strain>
    </source>
</reference>
<keyword evidence="2" id="KW-0863">Zinc-finger</keyword>
<dbReference type="GO" id="GO:0003677">
    <property type="term" value="F:DNA binding"/>
    <property type="evidence" value="ECO:0007669"/>
    <property type="project" value="InterPro"/>
</dbReference>
<dbReference type="GO" id="GO:0008270">
    <property type="term" value="F:zinc ion binding"/>
    <property type="evidence" value="ECO:0007669"/>
    <property type="project" value="UniProtKB-KW"/>
</dbReference>
<dbReference type="SMART" id="SM00400">
    <property type="entry name" value="ZnF_CHCC"/>
    <property type="match status" value="1"/>
</dbReference>
<dbReference type="InterPro" id="IPR036977">
    <property type="entry name" value="DNA_primase_Znf_CHC2"/>
</dbReference>
<evidence type="ECO:0000256" key="2">
    <source>
        <dbReference type="ARBA" id="ARBA00022771"/>
    </source>
</evidence>